<feature type="compositionally biased region" description="Polar residues" evidence="1">
    <location>
        <begin position="163"/>
        <end position="187"/>
    </location>
</feature>
<feature type="domain" description="DUF4283" evidence="2">
    <location>
        <begin position="41"/>
        <end position="90"/>
    </location>
</feature>
<dbReference type="AlphaFoldDB" id="A0A8X7PNL4"/>
<gene>
    <name evidence="4" type="ORF">Bca52824_074958</name>
</gene>
<organism evidence="4 5">
    <name type="scientific">Brassica carinata</name>
    <name type="common">Ethiopian mustard</name>
    <name type="synonym">Abyssinian cabbage</name>
    <dbReference type="NCBI Taxonomy" id="52824"/>
    <lineage>
        <taxon>Eukaryota</taxon>
        <taxon>Viridiplantae</taxon>
        <taxon>Streptophyta</taxon>
        <taxon>Embryophyta</taxon>
        <taxon>Tracheophyta</taxon>
        <taxon>Spermatophyta</taxon>
        <taxon>Magnoliopsida</taxon>
        <taxon>eudicotyledons</taxon>
        <taxon>Gunneridae</taxon>
        <taxon>Pentapetalae</taxon>
        <taxon>rosids</taxon>
        <taxon>malvids</taxon>
        <taxon>Brassicales</taxon>
        <taxon>Brassicaceae</taxon>
        <taxon>Brassiceae</taxon>
        <taxon>Brassica</taxon>
    </lineage>
</organism>
<evidence type="ECO:0000313" key="4">
    <source>
        <dbReference type="EMBL" id="KAG2255664.1"/>
    </source>
</evidence>
<evidence type="ECO:0000313" key="5">
    <source>
        <dbReference type="Proteomes" id="UP000886595"/>
    </source>
</evidence>
<evidence type="ECO:0008006" key="6">
    <source>
        <dbReference type="Google" id="ProtNLM"/>
    </source>
</evidence>
<dbReference type="EMBL" id="JAAMPC010000015">
    <property type="protein sequence ID" value="KAG2255664.1"/>
    <property type="molecule type" value="Genomic_DNA"/>
</dbReference>
<protein>
    <recommendedName>
        <fullName evidence="6">Zinc knuckle CX2CX4HX4C domain-containing protein</fullName>
    </recommendedName>
</protein>
<dbReference type="Proteomes" id="UP000886595">
    <property type="component" value="Unassembled WGS sequence"/>
</dbReference>
<dbReference type="Pfam" id="PF14111">
    <property type="entry name" value="DUF4283"/>
    <property type="match status" value="1"/>
</dbReference>
<dbReference type="InterPro" id="IPR025836">
    <property type="entry name" value="Zn_knuckle_CX2CX4HX4C"/>
</dbReference>
<feature type="domain" description="Zinc knuckle CX2CX4HX4C" evidence="3">
    <location>
        <begin position="102"/>
        <end position="143"/>
    </location>
</feature>
<proteinExistence type="predicted"/>
<accession>A0A8X7PNL4</accession>
<evidence type="ECO:0000256" key="1">
    <source>
        <dbReference type="SAM" id="MobiDB-lite"/>
    </source>
</evidence>
<dbReference type="Pfam" id="PF14392">
    <property type="entry name" value="zf-CCHC_4"/>
    <property type="match status" value="1"/>
</dbReference>
<feature type="compositionally biased region" description="Polar residues" evidence="1">
    <location>
        <begin position="386"/>
        <end position="398"/>
    </location>
</feature>
<evidence type="ECO:0000259" key="3">
    <source>
        <dbReference type="Pfam" id="PF14392"/>
    </source>
</evidence>
<dbReference type="OrthoDB" id="1695837at2759"/>
<comment type="caution">
    <text evidence="4">The sequence shown here is derived from an EMBL/GenBank/DDBJ whole genome shotgun (WGS) entry which is preliminary data.</text>
</comment>
<sequence length="431" mass="49044">MGSFNRFRSAHQADIKGKGILYEDDDEPIKLVDRDDSFVIKEFGLSLIGKVLNPKKQNVEKLLQTMPSQWGLSERITANDLGNGKFLLNFIGAMLIEVDSRPPKFSRKVEYEGDEVTIEIKYDKLFKHCTICGLLSHEKGYCPSMDVRSRLQHVERPDFFPESTGSRYASPSQQSSLQTRELQSSRYYMSKPVRYDDKSTRGQGPRYWENDSSRGRHSDRIIRSRDDHLRRNRYSRAQDNPGPYVPKRRHGKSNVREIVPYEQSPEHKSRSIVDLADMRSGEKTSNRKLASTIMTPVRADHPMEENVTLRDRGEARALAFSPNGEPSHADDLIIGALSDMEIMEQSMDLLGLDLMELEDRQPQPRSLQVLGRRAARGHHGLRSLVRNGSPSKRSTATVSHVAEGGEKPRRHRDDKEKASKHDGHPGGMEIS</sequence>
<feature type="region of interest" description="Disordered" evidence="1">
    <location>
        <begin position="158"/>
        <end position="251"/>
    </location>
</feature>
<feature type="region of interest" description="Disordered" evidence="1">
    <location>
        <begin position="371"/>
        <end position="431"/>
    </location>
</feature>
<feature type="compositionally biased region" description="Basic and acidic residues" evidence="1">
    <location>
        <begin position="208"/>
        <end position="229"/>
    </location>
</feature>
<reference evidence="4 5" key="1">
    <citation type="submission" date="2020-02" db="EMBL/GenBank/DDBJ databases">
        <authorList>
            <person name="Ma Q."/>
            <person name="Huang Y."/>
            <person name="Song X."/>
            <person name="Pei D."/>
        </authorList>
    </citation>
    <scope>NUCLEOTIDE SEQUENCE [LARGE SCALE GENOMIC DNA]</scope>
    <source>
        <strain evidence="4">Sxm20200214</strain>
        <tissue evidence="4">Leaf</tissue>
    </source>
</reference>
<dbReference type="InterPro" id="IPR025558">
    <property type="entry name" value="DUF4283"/>
</dbReference>
<name>A0A8X7PNL4_BRACI</name>
<feature type="compositionally biased region" description="Basic and acidic residues" evidence="1">
    <location>
        <begin position="403"/>
        <end position="424"/>
    </location>
</feature>
<keyword evidence="5" id="KW-1185">Reference proteome</keyword>
<evidence type="ECO:0000259" key="2">
    <source>
        <dbReference type="Pfam" id="PF14111"/>
    </source>
</evidence>